<dbReference type="InterPro" id="IPR000073">
    <property type="entry name" value="AB_hydrolase_1"/>
</dbReference>
<dbReference type="EMBL" id="ML014549">
    <property type="protein sequence ID" value="RKO98253.1"/>
    <property type="molecule type" value="Genomic_DNA"/>
</dbReference>
<dbReference type="AlphaFoldDB" id="A0A4P9X0L0"/>
<dbReference type="PANTHER" id="PTHR43798">
    <property type="entry name" value="MONOACYLGLYCEROL LIPASE"/>
    <property type="match status" value="1"/>
</dbReference>
<keyword evidence="4" id="KW-1185">Reference proteome</keyword>
<evidence type="ECO:0000313" key="4">
    <source>
        <dbReference type="Proteomes" id="UP000274922"/>
    </source>
</evidence>
<reference evidence="4" key="1">
    <citation type="journal article" date="2018" name="Nat. Microbiol.">
        <title>Leveraging single-cell genomics to expand the fungal tree of life.</title>
        <authorList>
            <person name="Ahrendt S.R."/>
            <person name="Quandt C.A."/>
            <person name="Ciobanu D."/>
            <person name="Clum A."/>
            <person name="Salamov A."/>
            <person name="Andreopoulos B."/>
            <person name="Cheng J.F."/>
            <person name="Woyke T."/>
            <person name="Pelin A."/>
            <person name="Henrissat B."/>
            <person name="Reynolds N.K."/>
            <person name="Benny G.L."/>
            <person name="Smith M.E."/>
            <person name="James T.Y."/>
            <person name="Grigoriev I.V."/>
        </authorList>
    </citation>
    <scope>NUCLEOTIDE SEQUENCE [LARGE SCALE GENOMIC DNA]</scope>
    <source>
        <strain evidence="4">ATCC 52028</strain>
    </source>
</reference>
<evidence type="ECO:0000256" key="1">
    <source>
        <dbReference type="SAM" id="Phobius"/>
    </source>
</evidence>
<evidence type="ECO:0000313" key="3">
    <source>
        <dbReference type="EMBL" id="RKO98253.1"/>
    </source>
</evidence>
<organism evidence="3 4">
    <name type="scientific">Caulochytrium protostelioides</name>
    <dbReference type="NCBI Taxonomy" id="1555241"/>
    <lineage>
        <taxon>Eukaryota</taxon>
        <taxon>Fungi</taxon>
        <taxon>Fungi incertae sedis</taxon>
        <taxon>Chytridiomycota</taxon>
        <taxon>Chytridiomycota incertae sedis</taxon>
        <taxon>Chytridiomycetes</taxon>
        <taxon>Caulochytriales</taxon>
        <taxon>Caulochytriaceae</taxon>
        <taxon>Caulochytrium</taxon>
    </lineage>
</organism>
<dbReference type="SUPFAM" id="SSF53474">
    <property type="entry name" value="alpha/beta-Hydrolases"/>
    <property type="match status" value="1"/>
</dbReference>
<dbReference type="STRING" id="1555241.A0A4P9X0L0"/>
<dbReference type="OrthoDB" id="428974at2759"/>
<keyword evidence="1" id="KW-0472">Membrane</keyword>
<feature type="domain" description="AB hydrolase-1" evidence="2">
    <location>
        <begin position="100"/>
        <end position="380"/>
    </location>
</feature>
<protein>
    <recommendedName>
        <fullName evidence="2">AB hydrolase-1 domain-containing protein</fullName>
    </recommendedName>
</protein>
<sequence>MWPLNRLAPNHWQTPWMAAAAVAIAAAVAGSAIIFLRQVRAQHAMLRALLSHRRDLMASDRQAWTTRDGGHALAVYYRSPPGPLASVDAPAGNGGAPLLIVLIHGMGGQATQYAPYYEHFSRSAAVLTLDLLGHGESARASQADAYTTDRIVGDLCDVVCHPAWTQRHLLLVGHSYGAHLAVLLRQRLDNLRAKHETASPADRPALPVVAGLVLLCPKLFVSMKERAHARQLRRLPRWLITLMRWWDRRGGVRSTSVARQVHPAAPPSVRATVLAFNAAFETCTLVRVAAGALPAPPGVHERLANCATAIVVGEADRVTPAAQEGLRMQKLLEQERRPPEPPVTWPAQTAPSVADGPVHTYTVVPAGHAILVEAEAAVIAAIEGLRRSLYVV</sequence>
<proteinExistence type="predicted"/>
<dbReference type="InterPro" id="IPR029058">
    <property type="entry name" value="AB_hydrolase_fold"/>
</dbReference>
<evidence type="ECO:0000259" key="2">
    <source>
        <dbReference type="Pfam" id="PF12697"/>
    </source>
</evidence>
<keyword evidence="1" id="KW-0812">Transmembrane</keyword>
<gene>
    <name evidence="3" type="ORF">CXG81DRAFT_28916</name>
</gene>
<dbReference type="InterPro" id="IPR050266">
    <property type="entry name" value="AB_hydrolase_sf"/>
</dbReference>
<accession>A0A4P9X0L0</accession>
<dbReference type="Gene3D" id="3.40.50.1820">
    <property type="entry name" value="alpha/beta hydrolase"/>
    <property type="match status" value="1"/>
</dbReference>
<dbReference type="Pfam" id="PF12697">
    <property type="entry name" value="Abhydrolase_6"/>
    <property type="match status" value="1"/>
</dbReference>
<dbReference type="Proteomes" id="UP000274922">
    <property type="component" value="Unassembled WGS sequence"/>
</dbReference>
<name>A0A4P9X0L0_9FUNG</name>
<feature type="transmembrane region" description="Helical" evidence="1">
    <location>
        <begin position="16"/>
        <end position="36"/>
    </location>
</feature>
<keyword evidence="1" id="KW-1133">Transmembrane helix</keyword>